<proteinExistence type="predicted"/>
<dbReference type="Proteomes" id="UP000038204">
    <property type="component" value="Unassembled WGS sequence"/>
</dbReference>
<dbReference type="AlphaFoldDB" id="A0A0T9QNL4"/>
<dbReference type="EMBL" id="CQBK01000019">
    <property type="protein sequence ID" value="CNI20451.1"/>
    <property type="molecule type" value="Genomic_DNA"/>
</dbReference>
<accession>A0A0T9QNL4</accession>
<evidence type="ECO:0000313" key="2">
    <source>
        <dbReference type="Proteomes" id="UP000038204"/>
    </source>
</evidence>
<protein>
    <submittedName>
        <fullName evidence="1">Uncharacterized protein</fullName>
    </submittedName>
</protein>
<gene>
    <name evidence="1" type="ORF">ERS008667_02724</name>
</gene>
<evidence type="ECO:0000313" key="1">
    <source>
        <dbReference type="EMBL" id="CNI20451.1"/>
    </source>
</evidence>
<reference evidence="1 2" key="1">
    <citation type="submission" date="2015-03" db="EMBL/GenBank/DDBJ databases">
        <authorList>
            <person name="Murphy D."/>
        </authorList>
    </citation>
    <scope>NUCLEOTIDE SEQUENCE [LARGE SCALE GENOMIC DNA]</scope>
    <source>
        <strain evidence="1 2">Y233</strain>
    </source>
</reference>
<organism evidence="1 2">
    <name type="scientific">Yersinia similis</name>
    <dbReference type="NCBI Taxonomy" id="367190"/>
    <lineage>
        <taxon>Bacteria</taxon>
        <taxon>Pseudomonadati</taxon>
        <taxon>Pseudomonadota</taxon>
        <taxon>Gammaproteobacteria</taxon>
        <taxon>Enterobacterales</taxon>
        <taxon>Yersiniaceae</taxon>
        <taxon>Yersinia</taxon>
    </lineage>
</organism>
<name>A0A0T9QNL4_9GAMM</name>
<sequence>MRQHTTNKARSLAGFRVFHDDMTRYATLKNSLQQNSQHTAQRLSGSP</sequence>